<dbReference type="CDD" id="cd07322">
    <property type="entry name" value="PriL_PriS_Eukaryotic"/>
    <property type="match status" value="1"/>
</dbReference>
<feature type="binding site" evidence="11">
    <location>
        <position position="388"/>
    </location>
    <ligand>
        <name>[4Fe-4S] cluster</name>
        <dbReference type="ChEBI" id="CHEBI:49883"/>
    </ligand>
</feature>
<dbReference type="Gene3D" id="1.20.930.80">
    <property type="match status" value="1"/>
</dbReference>
<dbReference type="GO" id="GO:0003677">
    <property type="term" value="F:DNA binding"/>
    <property type="evidence" value="ECO:0007669"/>
    <property type="project" value="UniProtKB-UniRule"/>
</dbReference>
<dbReference type="Pfam" id="PF26466">
    <property type="entry name" value="DNA_primase_lrg_N"/>
    <property type="match status" value="1"/>
</dbReference>
<evidence type="ECO:0000256" key="5">
    <source>
        <dbReference type="ARBA" id="ARBA00022705"/>
    </source>
</evidence>
<keyword evidence="4 10" id="KW-0639">Primosome</keyword>
<evidence type="ECO:0000256" key="1">
    <source>
        <dbReference type="ARBA" id="ARBA00010564"/>
    </source>
</evidence>
<feature type="domain" description="DNA primase large subunit C-terminal" evidence="12">
    <location>
        <begin position="304"/>
        <end position="474"/>
    </location>
</feature>
<evidence type="ECO:0000313" key="14">
    <source>
        <dbReference type="Proteomes" id="UP000274504"/>
    </source>
</evidence>
<protein>
    <recommendedName>
        <fullName evidence="2 10">DNA primase large subunit</fullName>
    </recommendedName>
</protein>
<comment type="cofactor">
    <cofactor evidence="10">
        <name>[4Fe-4S] cluster</name>
        <dbReference type="ChEBI" id="CHEBI:49883"/>
    </cofactor>
    <text evidence="10">Binds 1 [4Fe-4S] cluster.</text>
</comment>
<dbReference type="GO" id="GO:0046872">
    <property type="term" value="F:metal ion binding"/>
    <property type="evidence" value="ECO:0007669"/>
    <property type="project" value="UniProtKB-UniRule"/>
</dbReference>
<keyword evidence="7 10" id="KW-0408">Iron</keyword>
<name>A0A0R3S9S1_HYMDI</name>
<evidence type="ECO:0000256" key="11">
    <source>
        <dbReference type="PIRSR" id="PIRSR009449-1"/>
    </source>
</evidence>
<dbReference type="InterPro" id="IPR007238">
    <property type="entry name" value="DNA_primase_lsu_euk/arc"/>
</dbReference>
<evidence type="ECO:0000256" key="6">
    <source>
        <dbReference type="ARBA" id="ARBA00022723"/>
    </source>
</evidence>
<accession>A0A0R3S9S1</accession>
<feature type="binding site" evidence="11">
    <location>
        <position position="446"/>
    </location>
    <ligand>
        <name>[4Fe-4S] cluster</name>
        <dbReference type="ChEBI" id="CHEBI:49883"/>
    </ligand>
</feature>
<dbReference type="InterPro" id="IPR016558">
    <property type="entry name" value="DNA_primase_lsu_euk"/>
</dbReference>
<evidence type="ECO:0000256" key="4">
    <source>
        <dbReference type="ARBA" id="ARBA00022515"/>
    </source>
</evidence>
<dbReference type="PANTHER" id="PTHR10537">
    <property type="entry name" value="DNA PRIMASE LARGE SUBUNIT"/>
    <property type="match status" value="1"/>
</dbReference>
<proteinExistence type="inferred from homology"/>
<feature type="binding site" evidence="11">
    <location>
        <position position="309"/>
    </location>
    <ligand>
        <name>[4Fe-4S] cluster</name>
        <dbReference type="ChEBI" id="CHEBI:49883"/>
    </ligand>
</feature>
<sequence length="548" mass="62215">MLKIAKSETEAQYTAMDFAKPISSKNQTPRIQFYNEPPTHTLGLEHLEQLAIERLKILKCIETVGQDFIRGSKEYDERLSAELCKIGPIGKSFTLTSNQPKNITEDIHNDVTSHFILQIAYCRSETMRRWFIQQEVDLFRYRFNLERAASGHSMDTINEFLRINNLHFTSIGSDESSRLREQLVSGTNIYGVSGDYANFYKVHFTEVPDLVRRRQVFLKAGFAYVPDAELVSLVVTRFRASLSRNLSRLGLALVPRLADEGARLLPLLTGLSKRYLGDDDFSTKKPIFGAVSSGQVADLARTPGLFPPCMSRLHEALAANHHLRHWGRMQYGLFLKGIGLSLDEALKFWRNSFAPKVDTDQFAKQYAYSIRHNYGKEGKRADYTPYSCMKIISFNQPATGEFHGCPFRHLDLELLHQRLSVGGKVPSDQVEAIVKRSKDKQYQLACREFFKAMHPDLSVEDASTIVINHPNQYYELAQKVSKGIPLTSNGEADSSQRSRVQVRAVKVPLNDSQMTNQSQGGFEDTDIDEEMLKIDSTLLEYTASNLDF</sequence>
<keyword evidence="6 10" id="KW-0479">Metal-binding</keyword>
<evidence type="ECO:0000259" key="12">
    <source>
        <dbReference type="Pfam" id="PF04104"/>
    </source>
</evidence>
<dbReference type="GO" id="GO:0006269">
    <property type="term" value="P:DNA replication, synthesis of primer"/>
    <property type="evidence" value="ECO:0007669"/>
    <property type="project" value="UniProtKB-KW"/>
</dbReference>
<evidence type="ECO:0000313" key="15">
    <source>
        <dbReference type="WBParaSite" id="HDID_0000101801-mRNA-1"/>
    </source>
</evidence>
<gene>
    <name evidence="13" type="ORF">HDID_LOCUS1019</name>
</gene>
<feature type="binding site" evidence="11">
    <location>
        <position position="405"/>
    </location>
    <ligand>
        <name>[4Fe-4S] cluster</name>
        <dbReference type="ChEBI" id="CHEBI:49883"/>
    </ligand>
</feature>
<organism evidence="15">
    <name type="scientific">Hymenolepis diminuta</name>
    <name type="common">Rat tapeworm</name>
    <dbReference type="NCBI Taxonomy" id="6216"/>
    <lineage>
        <taxon>Eukaryota</taxon>
        <taxon>Metazoa</taxon>
        <taxon>Spiralia</taxon>
        <taxon>Lophotrochozoa</taxon>
        <taxon>Platyhelminthes</taxon>
        <taxon>Cestoda</taxon>
        <taxon>Eucestoda</taxon>
        <taxon>Cyclophyllidea</taxon>
        <taxon>Hymenolepididae</taxon>
        <taxon>Hymenolepis</taxon>
    </lineage>
</organism>
<dbReference type="PANTHER" id="PTHR10537:SF3">
    <property type="entry name" value="DNA PRIMASE LARGE SUBUNIT"/>
    <property type="match status" value="1"/>
</dbReference>
<evidence type="ECO:0000256" key="2">
    <source>
        <dbReference type="ARBA" id="ARBA00019038"/>
    </source>
</evidence>
<dbReference type="AlphaFoldDB" id="A0A0R3S9S1"/>
<dbReference type="Pfam" id="PF04104">
    <property type="entry name" value="DNA_primase_lrg"/>
    <property type="match status" value="1"/>
</dbReference>
<dbReference type="GO" id="GO:0051539">
    <property type="term" value="F:4 iron, 4 sulfur cluster binding"/>
    <property type="evidence" value="ECO:0007669"/>
    <property type="project" value="UniProtKB-UniRule"/>
</dbReference>
<evidence type="ECO:0000256" key="10">
    <source>
        <dbReference type="PIRNR" id="PIRNR009449"/>
    </source>
</evidence>
<dbReference type="OrthoDB" id="421393at2759"/>
<dbReference type="InterPro" id="IPR058560">
    <property type="entry name" value="DNA_primase_C"/>
</dbReference>
<comment type="similarity">
    <text evidence="1 10">Belongs to the eukaryotic-type primase large subunit family.</text>
</comment>
<reference evidence="15" key="1">
    <citation type="submission" date="2017-02" db="UniProtKB">
        <authorList>
            <consortium name="WormBaseParasite"/>
        </authorList>
    </citation>
    <scope>IDENTIFICATION</scope>
</reference>
<evidence type="ECO:0000256" key="9">
    <source>
        <dbReference type="ARBA" id="ARBA00023125"/>
    </source>
</evidence>
<keyword evidence="5 10" id="KW-0235">DNA replication</keyword>
<keyword evidence="9 10" id="KW-0238">DNA-binding</keyword>
<evidence type="ECO:0000313" key="13">
    <source>
        <dbReference type="EMBL" id="VDL18480.1"/>
    </source>
</evidence>
<keyword evidence="3 10" id="KW-0004">4Fe-4S</keyword>
<dbReference type="Proteomes" id="UP000274504">
    <property type="component" value="Unassembled WGS sequence"/>
</dbReference>
<dbReference type="GO" id="GO:0005658">
    <property type="term" value="C:alpha DNA polymerase:primase complex"/>
    <property type="evidence" value="ECO:0007669"/>
    <property type="project" value="TreeGrafter"/>
</dbReference>
<evidence type="ECO:0000256" key="7">
    <source>
        <dbReference type="ARBA" id="ARBA00023004"/>
    </source>
</evidence>
<keyword evidence="8 10" id="KW-0411">Iron-sulfur</keyword>
<dbReference type="PIRSF" id="PIRSF009449">
    <property type="entry name" value="DNA_primase_large_subunit"/>
    <property type="match status" value="1"/>
</dbReference>
<dbReference type="STRING" id="6216.A0A0R3S9S1"/>
<dbReference type="EMBL" id="UYSG01000160">
    <property type="protein sequence ID" value="VDL18480.1"/>
    <property type="molecule type" value="Genomic_DNA"/>
</dbReference>
<dbReference type="GO" id="GO:0006270">
    <property type="term" value="P:DNA replication initiation"/>
    <property type="evidence" value="ECO:0007669"/>
    <property type="project" value="TreeGrafter"/>
</dbReference>
<reference evidence="13 14" key="2">
    <citation type="submission" date="2018-11" db="EMBL/GenBank/DDBJ databases">
        <authorList>
            <consortium name="Pathogen Informatics"/>
        </authorList>
    </citation>
    <scope>NUCLEOTIDE SEQUENCE [LARGE SCALE GENOMIC DNA]</scope>
</reference>
<comment type="function">
    <text evidence="10">DNA primase is the polymerase that synthesizes small RNA primers for the Okazaki fragments made during discontinuous DNA replication.</text>
</comment>
<dbReference type="WBParaSite" id="HDID_0000101801-mRNA-1">
    <property type="protein sequence ID" value="HDID_0000101801-mRNA-1"/>
    <property type="gene ID" value="HDID_0000101801"/>
</dbReference>
<evidence type="ECO:0000256" key="8">
    <source>
        <dbReference type="ARBA" id="ARBA00023014"/>
    </source>
</evidence>
<evidence type="ECO:0000256" key="3">
    <source>
        <dbReference type="ARBA" id="ARBA00022485"/>
    </source>
</evidence>